<keyword evidence="3" id="KW-1185">Reference proteome</keyword>
<protein>
    <submittedName>
        <fullName evidence="2">DUF982 domain-containing protein</fullName>
    </submittedName>
</protein>
<accession>A0A2P7S237</accession>
<dbReference type="OrthoDB" id="8084083at2"/>
<gene>
    <name evidence="2" type="ORF">C7I84_20430</name>
</gene>
<dbReference type="AlphaFoldDB" id="A0A2P7S237"/>
<sequence length="100" mass="11194">MDTKPFRAPVWLRVEDSVTEIETLHEAVAFLADWPRGRQGPVYACAKRSCEAALAGTMKVDDARKAFESFARITGILARRQFKPDPTAKPRPPIVSGMHR</sequence>
<dbReference type="InterPro" id="IPR010385">
    <property type="entry name" value="DUF982"/>
</dbReference>
<feature type="region of interest" description="Disordered" evidence="1">
    <location>
        <begin position="81"/>
        <end position="100"/>
    </location>
</feature>
<evidence type="ECO:0000256" key="1">
    <source>
        <dbReference type="SAM" id="MobiDB-lite"/>
    </source>
</evidence>
<organism evidence="2 3">
    <name type="scientific">Kumtagia ephedrae</name>
    <dbReference type="NCBI Taxonomy" id="2116701"/>
    <lineage>
        <taxon>Bacteria</taxon>
        <taxon>Pseudomonadati</taxon>
        <taxon>Pseudomonadota</taxon>
        <taxon>Alphaproteobacteria</taxon>
        <taxon>Hyphomicrobiales</taxon>
        <taxon>Phyllobacteriaceae</taxon>
        <taxon>Kumtagia</taxon>
    </lineage>
</organism>
<dbReference type="RefSeq" id="WP_106774066.1">
    <property type="nucleotide sequence ID" value="NZ_PXYK01000021.1"/>
</dbReference>
<evidence type="ECO:0000313" key="2">
    <source>
        <dbReference type="EMBL" id="PSJ56537.1"/>
    </source>
</evidence>
<proteinExistence type="predicted"/>
<evidence type="ECO:0000313" key="3">
    <source>
        <dbReference type="Proteomes" id="UP000241229"/>
    </source>
</evidence>
<name>A0A2P7S237_9HYPH</name>
<dbReference type="Proteomes" id="UP000241229">
    <property type="component" value="Unassembled WGS sequence"/>
</dbReference>
<dbReference type="EMBL" id="PXYK01000021">
    <property type="protein sequence ID" value="PSJ56537.1"/>
    <property type="molecule type" value="Genomic_DNA"/>
</dbReference>
<dbReference type="Pfam" id="PF06169">
    <property type="entry name" value="DUF982"/>
    <property type="match status" value="1"/>
</dbReference>
<reference evidence="2 3" key="1">
    <citation type="submission" date="2018-03" db="EMBL/GenBank/DDBJ databases">
        <title>The draft genome of Mesorhizobium sp. 6GN-30.</title>
        <authorList>
            <person name="Liu L."/>
            <person name="Li L."/>
            <person name="Wang T."/>
            <person name="Zhang X."/>
            <person name="Liang L."/>
        </authorList>
    </citation>
    <scope>NUCLEOTIDE SEQUENCE [LARGE SCALE GENOMIC DNA]</scope>
    <source>
        <strain evidence="2 3">6GN30</strain>
    </source>
</reference>
<dbReference type="Gene3D" id="6.10.250.730">
    <property type="match status" value="1"/>
</dbReference>
<comment type="caution">
    <text evidence="2">The sequence shown here is derived from an EMBL/GenBank/DDBJ whole genome shotgun (WGS) entry which is preliminary data.</text>
</comment>